<dbReference type="AlphaFoldDB" id="A0A9W6BRB9"/>
<dbReference type="Pfam" id="PF12796">
    <property type="entry name" value="Ank_2"/>
    <property type="match status" value="1"/>
</dbReference>
<dbReference type="EMBL" id="BRXU01000017">
    <property type="protein sequence ID" value="GLC57026.1"/>
    <property type="molecule type" value="Genomic_DNA"/>
</dbReference>
<accession>A0A9W6BRB9</accession>
<evidence type="ECO:0000313" key="1">
    <source>
        <dbReference type="EMBL" id="GLC57026.1"/>
    </source>
</evidence>
<name>A0A9W6BRB9_9CHLO</name>
<dbReference type="InterPro" id="IPR002110">
    <property type="entry name" value="Ankyrin_rpt"/>
</dbReference>
<dbReference type="SMART" id="SM00248">
    <property type="entry name" value="ANK"/>
    <property type="match status" value="2"/>
</dbReference>
<organism evidence="1 2">
    <name type="scientific">Pleodorina starrii</name>
    <dbReference type="NCBI Taxonomy" id="330485"/>
    <lineage>
        <taxon>Eukaryota</taxon>
        <taxon>Viridiplantae</taxon>
        <taxon>Chlorophyta</taxon>
        <taxon>core chlorophytes</taxon>
        <taxon>Chlorophyceae</taxon>
        <taxon>CS clade</taxon>
        <taxon>Chlamydomonadales</taxon>
        <taxon>Volvocaceae</taxon>
        <taxon>Pleodorina</taxon>
    </lineage>
</organism>
<sequence length="129" mass="13872">MVLATKAAALFDAIAEGDVDTAVRALESHPGLSHKRAGKKNRTIYHACASGGQVEVLRRLCEHVWAHVPDELGKTHPGGAGPGRRFHPVLYRAVNSFDESGLTPLMLACKKGHAGAAQYLMSQEETLFV</sequence>
<dbReference type="Proteomes" id="UP001165080">
    <property type="component" value="Unassembled WGS sequence"/>
</dbReference>
<gene>
    <name evidence="1" type="primary">PLESTBF000569</name>
    <name evidence="1" type="ORF">PLESTB_001174700</name>
</gene>
<evidence type="ECO:0000313" key="2">
    <source>
        <dbReference type="Proteomes" id="UP001165080"/>
    </source>
</evidence>
<protein>
    <submittedName>
        <fullName evidence="1">Uncharacterized protein</fullName>
    </submittedName>
</protein>
<reference evidence="1 2" key="1">
    <citation type="journal article" date="2023" name="Commun. Biol.">
        <title>Reorganization of the ancestral sex-determining regions during the evolution of trioecy in Pleodorina starrii.</title>
        <authorList>
            <person name="Takahashi K."/>
            <person name="Suzuki S."/>
            <person name="Kawai-Toyooka H."/>
            <person name="Yamamoto K."/>
            <person name="Hamaji T."/>
            <person name="Ootsuki R."/>
            <person name="Yamaguchi H."/>
            <person name="Kawachi M."/>
            <person name="Higashiyama T."/>
            <person name="Nozaki H."/>
        </authorList>
    </citation>
    <scope>NUCLEOTIDE SEQUENCE [LARGE SCALE GENOMIC DNA]</scope>
    <source>
        <strain evidence="1 2">NIES-4479</strain>
    </source>
</reference>
<dbReference type="Gene3D" id="1.25.40.20">
    <property type="entry name" value="Ankyrin repeat-containing domain"/>
    <property type="match status" value="1"/>
</dbReference>
<keyword evidence="2" id="KW-1185">Reference proteome</keyword>
<comment type="caution">
    <text evidence="1">The sequence shown here is derived from an EMBL/GenBank/DDBJ whole genome shotgun (WGS) entry which is preliminary data.</text>
</comment>
<dbReference type="SUPFAM" id="SSF48403">
    <property type="entry name" value="Ankyrin repeat"/>
    <property type="match status" value="1"/>
</dbReference>
<proteinExistence type="predicted"/>
<dbReference type="InterPro" id="IPR036770">
    <property type="entry name" value="Ankyrin_rpt-contain_sf"/>
</dbReference>